<evidence type="ECO:0000256" key="6">
    <source>
        <dbReference type="RuleBase" id="RU362042"/>
    </source>
</evidence>
<keyword evidence="6" id="KW-0472">Membrane</keyword>
<dbReference type="Proteomes" id="UP000177494">
    <property type="component" value="Unassembled WGS sequence"/>
</dbReference>
<evidence type="ECO:0000259" key="7">
    <source>
        <dbReference type="Pfam" id="PF10502"/>
    </source>
</evidence>
<dbReference type="PROSITE" id="PS00761">
    <property type="entry name" value="SPASE_I_3"/>
    <property type="match status" value="1"/>
</dbReference>
<organism evidence="8 9">
    <name type="scientific">Candidatus Yanofskybacteria bacterium RIFCSPLOWO2_02_FULL_45_10</name>
    <dbReference type="NCBI Taxonomy" id="1802706"/>
    <lineage>
        <taxon>Bacteria</taxon>
        <taxon>Candidatus Yanofskyibacteriota</taxon>
    </lineage>
</organism>
<dbReference type="InterPro" id="IPR036286">
    <property type="entry name" value="LexA/Signal_pep-like_sf"/>
</dbReference>
<dbReference type="PROSITE" id="PS00760">
    <property type="entry name" value="SPASE_I_2"/>
    <property type="match status" value="1"/>
</dbReference>
<accession>A0A1F8H5M6</accession>
<reference evidence="8 9" key="1">
    <citation type="journal article" date="2016" name="Nat. Commun.">
        <title>Thousands of microbial genomes shed light on interconnected biogeochemical processes in an aquifer system.</title>
        <authorList>
            <person name="Anantharaman K."/>
            <person name="Brown C.T."/>
            <person name="Hug L.A."/>
            <person name="Sharon I."/>
            <person name="Castelle C.J."/>
            <person name="Probst A.J."/>
            <person name="Thomas B.C."/>
            <person name="Singh A."/>
            <person name="Wilkins M.J."/>
            <person name="Karaoz U."/>
            <person name="Brodie E.L."/>
            <person name="Williams K.H."/>
            <person name="Hubbard S.S."/>
            <person name="Banfield J.F."/>
        </authorList>
    </citation>
    <scope>NUCLEOTIDE SEQUENCE [LARGE SCALE GENOMIC DNA]</scope>
</reference>
<dbReference type="InterPro" id="IPR019758">
    <property type="entry name" value="Pept_S26A_signal_pept_1_CS"/>
</dbReference>
<dbReference type="PANTHER" id="PTHR43390:SF1">
    <property type="entry name" value="CHLOROPLAST PROCESSING PEPTIDASE"/>
    <property type="match status" value="1"/>
</dbReference>
<keyword evidence="4 6" id="KW-0378">Hydrolase</keyword>
<dbReference type="PRINTS" id="PR00727">
    <property type="entry name" value="LEADERPTASE"/>
</dbReference>
<dbReference type="GO" id="GO:0009003">
    <property type="term" value="F:signal peptidase activity"/>
    <property type="evidence" value="ECO:0007669"/>
    <property type="project" value="UniProtKB-EC"/>
</dbReference>
<comment type="catalytic activity">
    <reaction evidence="1 6">
        <text>Cleavage of hydrophobic, N-terminal signal or leader sequences from secreted and periplasmic proteins.</text>
        <dbReference type="EC" id="3.4.21.89"/>
    </reaction>
</comment>
<dbReference type="InterPro" id="IPR000223">
    <property type="entry name" value="Pept_S26A_signal_pept_1"/>
</dbReference>
<name>A0A1F8H5M6_9BACT</name>
<dbReference type="EC" id="3.4.21.89" evidence="3 6"/>
<evidence type="ECO:0000256" key="4">
    <source>
        <dbReference type="ARBA" id="ARBA00022801"/>
    </source>
</evidence>
<comment type="caution">
    <text evidence="8">The sequence shown here is derived from an EMBL/GenBank/DDBJ whole genome shotgun (WGS) entry which is preliminary data.</text>
</comment>
<dbReference type="GO" id="GO:0004252">
    <property type="term" value="F:serine-type endopeptidase activity"/>
    <property type="evidence" value="ECO:0007669"/>
    <property type="project" value="InterPro"/>
</dbReference>
<feature type="domain" description="Peptidase S26" evidence="7">
    <location>
        <begin position="6"/>
        <end position="165"/>
    </location>
</feature>
<evidence type="ECO:0000256" key="5">
    <source>
        <dbReference type="PIRSR" id="PIRSR600223-1"/>
    </source>
</evidence>
<keyword evidence="6" id="KW-0645">Protease</keyword>
<feature type="active site" evidence="5">
    <location>
        <position position="79"/>
    </location>
</feature>
<dbReference type="STRING" id="1802706.A3I32_02645"/>
<dbReference type="PANTHER" id="PTHR43390">
    <property type="entry name" value="SIGNAL PEPTIDASE I"/>
    <property type="match status" value="1"/>
</dbReference>
<dbReference type="NCBIfam" id="TIGR02227">
    <property type="entry name" value="sigpep_I_bact"/>
    <property type="match status" value="1"/>
</dbReference>
<proteinExistence type="inferred from homology"/>
<dbReference type="InterPro" id="IPR019533">
    <property type="entry name" value="Peptidase_S26"/>
</dbReference>
<feature type="active site" evidence="5">
    <location>
        <position position="36"/>
    </location>
</feature>
<dbReference type="GO" id="GO:0006465">
    <property type="term" value="P:signal peptide processing"/>
    <property type="evidence" value="ECO:0007669"/>
    <property type="project" value="InterPro"/>
</dbReference>
<dbReference type="EMBL" id="MGKU01000005">
    <property type="protein sequence ID" value="OGN32914.1"/>
    <property type="molecule type" value="Genomic_DNA"/>
</dbReference>
<evidence type="ECO:0000313" key="9">
    <source>
        <dbReference type="Proteomes" id="UP000177494"/>
    </source>
</evidence>
<dbReference type="CDD" id="cd06530">
    <property type="entry name" value="S26_SPase_I"/>
    <property type="match status" value="1"/>
</dbReference>
<feature type="transmembrane region" description="Helical" evidence="6">
    <location>
        <begin position="12"/>
        <end position="32"/>
    </location>
</feature>
<dbReference type="Pfam" id="PF10502">
    <property type="entry name" value="Peptidase_S26"/>
    <property type="match status" value="1"/>
</dbReference>
<comment type="similarity">
    <text evidence="2 6">Belongs to the peptidase S26 family.</text>
</comment>
<dbReference type="Gene3D" id="2.10.109.10">
    <property type="entry name" value="Umud Fragment, subunit A"/>
    <property type="match status" value="1"/>
</dbReference>
<sequence length="180" mass="20882">MLAFFWETVKFVLIALVIIVPIRYYLIQPFFVKGPSMESTFLNGDYVLIDEISYRFHPPKRGDVVIFRPPTDQSEFYIKRVIGLPGETIQIKNSQVIIYNQQYPQGFRLDESTYLDRGQTTTGDLRIKVDDNEYFVLGDNRLHSSDSRYWGAVNRSLITGRVFLRALPLSNFSTFSGITY</sequence>
<dbReference type="SUPFAM" id="SSF51306">
    <property type="entry name" value="LexA/Signal peptidase"/>
    <property type="match status" value="1"/>
</dbReference>
<comment type="subcellular location">
    <subcellularLocation>
        <location evidence="6">Membrane</location>
        <topology evidence="6">Single-pass type II membrane protein</topology>
    </subcellularLocation>
</comment>
<dbReference type="GO" id="GO:0016020">
    <property type="term" value="C:membrane"/>
    <property type="evidence" value="ECO:0007669"/>
    <property type="project" value="UniProtKB-SubCell"/>
</dbReference>
<dbReference type="AlphaFoldDB" id="A0A1F8H5M6"/>
<evidence type="ECO:0000313" key="8">
    <source>
        <dbReference type="EMBL" id="OGN32914.1"/>
    </source>
</evidence>
<gene>
    <name evidence="8" type="ORF">A3I32_02645</name>
</gene>
<dbReference type="InterPro" id="IPR019757">
    <property type="entry name" value="Pept_S26A_signal_pept_1_Lys-AS"/>
</dbReference>
<evidence type="ECO:0000256" key="1">
    <source>
        <dbReference type="ARBA" id="ARBA00000677"/>
    </source>
</evidence>
<evidence type="ECO:0000256" key="2">
    <source>
        <dbReference type="ARBA" id="ARBA00009370"/>
    </source>
</evidence>
<keyword evidence="6" id="KW-1133">Transmembrane helix</keyword>
<protein>
    <recommendedName>
        <fullName evidence="3 6">Signal peptidase I</fullName>
        <ecNumber evidence="3 6">3.4.21.89</ecNumber>
    </recommendedName>
</protein>
<keyword evidence="6" id="KW-0812">Transmembrane</keyword>
<evidence type="ECO:0000256" key="3">
    <source>
        <dbReference type="ARBA" id="ARBA00013208"/>
    </source>
</evidence>